<dbReference type="Pfam" id="PF07332">
    <property type="entry name" value="Phage_holin_3_6"/>
    <property type="match status" value="1"/>
</dbReference>
<keyword evidence="2" id="KW-0472">Membrane</keyword>
<sequence>MSSPKHEFNDGDNRDAGGWVPYLPLSEDPAADSAEGASIGSLVKDATQHMSTLFRAELELAKTETVGEVKKATKGSIFFIIAAVVALYSSFFFFFFLGELLSEWLQRWAAFGIVFLLMLVFAGICGFVGYRKFKKVRAPQRSIDSIKESAATLKPQQKPAGTADGMPRVPGEPQSRS</sequence>
<keyword evidence="2" id="KW-0812">Transmembrane</keyword>
<dbReference type="RefSeq" id="WP_253862972.1">
    <property type="nucleotide sequence ID" value="NZ_BAAALN010000005.1"/>
</dbReference>
<comment type="caution">
    <text evidence="3">The sequence shown here is derived from an EMBL/GenBank/DDBJ whole genome shotgun (WGS) entry which is preliminary data.</text>
</comment>
<reference evidence="3 4" key="1">
    <citation type="journal article" date="2019" name="Int. J. Syst. Evol. Microbiol.">
        <title>The Global Catalogue of Microorganisms (GCM) 10K type strain sequencing project: providing services to taxonomists for standard genome sequencing and annotation.</title>
        <authorList>
            <consortium name="The Broad Institute Genomics Platform"/>
            <consortium name="The Broad Institute Genome Sequencing Center for Infectious Disease"/>
            <person name="Wu L."/>
            <person name="Ma J."/>
        </authorList>
    </citation>
    <scope>NUCLEOTIDE SEQUENCE [LARGE SCALE GENOMIC DNA]</scope>
    <source>
        <strain evidence="3 4">JCM 13023</strain>
    </source>
</reference>
<protein>
    <submittedName>
        <fullName evidence="3">Phage holin family protein</fullName>
    </submittedName>
</protein>
<evidence type="ECO:0000313" key="3">
    <source>
        <dbReference type="EMBL" id="GAA1238281.1"/>
    </source>
</evidence>
<evidence type="ECO:0000313" key="4">
    <source>
        <dbReference type="Proteomes" id="UP001500653"/>
    </source>
</evidence>
<dbReference type="InterPro" id="IPR009937">
    <property type="entry name" value="Phage_holin_3_6"/>
</dbReference>
<evidence type="ECO:0000256" key="1">
    <source>
        <dbReference type="SAM" id="MobiDB-lite"/>
    </source>
</evidence>
<name>A0ABN1W7P1_9PSEU</name>
<feature type="region of interest" description="Disordered" evidence="1">
    <location>
        <begin position="150"/>
        <end position="177"/>
    </location>
</feature>
<organism evidence="3 4">
    <name type="scientific">Prauserella halophila</name>
    <dbReference type="NCBI Taxonomy" id="185641"/>
    <lineage>
        <taxon>Bacteria</taxon>
        <taxon>Bacillati</taxon>
        <taxon>Actinomycetota</taxon>
        <taxon>Actinomycetes</taxon>
        <taxon>Pseudonocardiales</taxon>
        <taxon>Pseudonocardiaceae</taxon>
        <taxon>Prauserella</taxon>
    </lineage>
</organism>
<dbReference type="Proteomes" id="UP001500653">
    <property type="component" value="Unassembled WGS sequence"/>
</dbReference>
<evidence type="ECO:0000256" key="2">
    <source>
        <dbReference type="SAM" id="Phobius"/>
    </source>
</evidence>
<accession>A0ABN1W7P1</accession>
<feature type="transmembrane region" description="Helical" evidence="2">
    <location>
        <begin position="77"/>
        <end position="96"/>
    </location>
</feature>
<keyword evidence="2" id="KW-1133">Transmembrane helix</keyword>
<keyword evidence="4" id="KW-1185">Reference proteome</keyword>
<dbReference type="EMBL" id="BAAALN010000005">
    <property type="protein sequence ID" value="GAA1238281.1"/>
    <property type="molecule type" value="Genomic_DNA"/>
</dbReference>
<gene>
    <name evidence="3" type="ORF">GCM10009676_23610</name>
</gene>
<proteinExistence type="predicted"/>
<feature type="transmembrane region" description="Helical" evidence="2">
    <location>
        <begin position="108"/>
        <end position="130"/>
    </location>
</feature>